<organism evidence="9 10">
    <name type="scientific">Mucilaginibacter lutimaris</name>
    <dbReference type="NCBI Taxonomy" id="931629"/>
    <lineage>
        <taxon>Bacteria</taxon>
        <taxon>Pseudomonadati</taxon>
        <taxon>Bacteroidota</taxon>
        <taxon>Sphingobacteriia</taxon>
        <taxon>Sphingobacteriales</taxon>
        <taxon>Sphingobacteriaceae</taxon>
        <taxon>Mucilaginibacter</taxon>
    </lineage>
</organism>
<feature type="transmembrane region" description="Helical" evidence="6">
    <location>
        <begin position="760"/>
        <end position="783"/>
    </location>
</feature>
<feature type="domain" description="ABC3 transporter permease C-terminal" evidence="7">
    <location>
        <begin position="295"/>
        <end position="409"/>
    </location>
</feature>
<evidence type="ECO:0000256" key="5">
    <source>
        <dbReference type="ARBA" id="ARBA00023136"/>
    </source>
</evidence>
<dbReference type="RefSeq" id="WP_377141629.1">
    <property type="nucleotide sequence ID" value="NZ_JBHTIA010000003.1"/>
</dbReference>
<proteinExistence type="predicted"/>
<feature type="domain" description="ABC3 transporter permease C-terminal" evidence="7">
    <location>
        <begin position="680"/>
        <end position="789"/>
    </location>
</feature>
<dbReference type="PANTHER" id="PTHR30572">
    <property type="entry name" value="MEMBRANE COMPONENT OF TRANSPORTER-RELATED"/>
    <property type="match status" value="1"/>
</dbReference>
<feature type="transmembrane region" description="Helical" evidence="6">
    <location>
        <begin position="336"/>
        <end position="362"/>
    </location>
</feature>
<sequence>MIKNYIIIAWRSLTKNKIFSFINMFGLAIGLACCMLITGYLYQELTYDTYSANAKQLYRVNLGTIGSVGTDTYPMVDIAVGEGMKNAYPEILASTRLNSNMPSFVEYGTRQFKENGLVRVDSNFLQLFSLPLIEGDNKTALVEPNSVVLTKEMAKKYFGDAPAVGKMILIAKQPVKVTGVINKVPDNSHFHADAFISLDTKNRQQTWSNVGFYTYLLLDKNADPKKLEAQFPQLVAKYVVPEIQRDMGVSLAEAQKSVNTFKFSLQPVTDIHLHSHTKYEREANGDINYIYIFGALALFILVLAGINFTNLSTAASAKRSKEVGIRKVLGSLKSSLVGQFLAESIMLTTLAMVFGLILVYLLLPYFNEVAGKNTTMQFYLNYKAIIVELVIALIVGIAAGIYPAFFISSFKILSVLKGNTGTQNSKSLLRSGLIVFQFAISTMFIIGTMIVYQQLHYMQNQKLGYDKEQVLVINDTYALGNNLEPFRNQLLQNKQVVNATISSDVPVRISDGTQIYLKSSTSDASHSEVHSAIYHIDESYLPTMGMKIAAGRNFSPASPGDSSAVIVNETAVKELGIAADPIGKTIVRSGQREFTIVGVVKDFHYSSAKEKIAPLMMLYGHSNGAMMVKVKASDVAGLLSDIKQQWADFHADAPFSYSFLDDQFAQLYVAEARTGKIFTSFAVLAVIIASLGLFGLSAFSIRQRVKEIGIRKVLGASSGNITGMLSAQFLKLVGLSILISVPVTWYAMHKWLQEFAYRVAIHWWVFVVAGAIALMVAFITVSFQSVRAALANPVKSLRSE</sequence>
<evidence type="ECO:0000259" key="8">
    <source>
        <dbReference type="Pfam" id="PF12704"/>
    </source>
</evidence>
<keyword evidence="4 6" id="KW-1133">Transmembrane helix</keyword>
<evidence type="ECO:0000256" key="2">
    <source>
        <dbReference type="ARBA" id="ARBA00022475"/>
    </source>
</evidence>
<evidence type="ECO:0000256" key="1">
    <source>
        <dbReference type="ARBA" id="ARBA00004651"/>
    </source>
</evidence>
<keyword evidence="2" id="KW-1003">Cell membrane</keyword>
<comment type="caution">
    <text evidence="9">The sequence shown here is derived from an EMBL/GenBank/DDBJ whole genome shotgun (WGS) entry which is preliminary data.</text>
</comment>
<evidence type="ECO:0000256" key="6">
    <source>
        <dbReference type="SAM" id="Phobius"/>
    </source>
</evidence>
<dbReference type="PROSITE" id="PS51257">
    <property type="entry name" value="PROKAR_LIPOPROTEIN"/>
    <property type="match status" value="1"/>
</dbReference>
<dbReference type="PANTHER" id="PTHR30572:SF18">
    <property type="entry name" value="ABC-TYPE MACROLIDE FAMILY EXPORT SYSTEM PERMEASE COMPONENT 2"/>
    <property type="match status" value="1"/>
</dbReference>
<feature type="domain" description="MacB-like periplasmic core" evidence="8">
    <location>
        <begin position="20"/>
        <end position="233"/>
    </location>
</feature>
<feature type="transmembrane region" description="Helical" evidence="6">
    <location>
        <begin position="21"/>
        <end position="42"/>
    </location>
</feature>
<protein>
    <submittedName>
        <fullName evidence="9">ABC transporter permease</fullName>
    </submittedName>
</protein>
<dbReference type="Pfam" id="PF02687">
    <property type="entry name" value="FtsX"/>
    <property type="match status" value="2"/>
</dbReference>
<dbReference type="Proteomes" id="UP001597073">
    <property type="component" value="Unassembled WGS sequence"/>
</dbReference>
<evidence type="ECO:0000256" key="3">
    <source>
        <dbReference type="ARBA" id="ARBA00022692"/>
    </source>
</evidence>
<feature type="transmembrane region" description="Helical" evidence="6">
    <location>
        <begin position="428"/>
        <end position="452"/>
    </location>
</feature>
<feature type="transmembrane region" description="Helical" evidence="6">
    <location>
        <begin position="729"/>
        <end position="748"/>
    </location>
</feature>
<evidence type="ECO:0000256" key="4">
    <source>
        <dbReference type="ARBA" id="ARBA00022989"/>
    </source>
</evidence>
<keyword evidence="10" id="KW-1185">Reference proteome</keyword>
<feature type="transmembrane region" description="Helical" evidence="6">
    <location>
        <begin position="289"/>
        <end position="315"/>
    </location>
</feature>
<reference evidence="10" key="1">
    <citation type="journal article" date="2019" name="Int. J. Syst. Evol. Microbiol.">
        <title>The Global Catalogue of Microorganisms (GCM) 10K type strain sequencing project: providing services to taxonomists for standard genome sequencing and annotation.</title>
        <authorList>
            <consortium name="The Broad Institute Genomics Platform"/>
            <consortium name="The Broad Institute Genome Sequencing Center for Infectious Disease"/>
            <person name="Wu L."/>
            <person name="Ma J."/>
        </authorList>
    </citation>
    <scope>NUCLEOTIDE SEQUENCE [LARGE SCALE GENOMIC DNA]</scope>
    <source>
        <strain evidence="10">CCUG 60742</strain>
    </source>
</reference>
<feature type="domain" description="MacB-like periplasmic core" evidence="8">
    <location>
        <begin position="437"/>
        <end position="632"/>
    </location>
</feature>
<feature type="transmembrane region" description="Helical" evidence="6">
    <location>
        <begin position="382"/>
        <end position="407"/>
    </location>
</feature>
<name>A0ABW2ZFY8_9SPHI</name>
<dbReference type="EMBL" id="JBHTIA010000003">
    <property type="protein sequence ID" value="MFD0765086.1"/>
    <property type="molecule type" value="Genomic_DNA"/>
</dbReference>
<dbReference type="Pfam" id="PF12704">
    <property type="entry name" value="MacB_PCD"/>
    <property type="match status" value="2"/>
</dbReference>
<dbReference type="InterPro" id="IPR025857">
    <property type="entry name" value="MacB_PCD"/>
</dbReference>
<evidence type="ECO:0000259" key="7">
    <source>
        <dbReference type="Pfam" id="PF02687"/>
    </source>
</evidence>
<gene>
    <name evidence="9" type="ORF">ACFQZI_09475</name>
</gene>
<evidence type="ECO:0000313" key="10">
    <source>
        <dbReference type="Proteomes" id="UP001597073"/>
    </source>
</evidence>
<dbReference type="InterPro" id="IPR003838">
    <property type="entry name" value="ABC3_permease_C"/>
</dbReference>
<dbReference type="InterPro" id="IPR050250">
    <property type="entry name" value="Macrolide_Exporter_MacB"/>
</dbReference>
<comment type="subcellular location">
    <subcellularLocation>
        <location evidence="1">Cell membrane</location>
        <topology evidence="1">Multi-pass membrane protein</topology>
    </subcellularLocation>
</comment>
<keyword evidence="3 6" id="KW-0812">Transmembrane</keyword>
<feature type="transmembrane region" description="Helical" evidence="6">
    <location>
        <begin position="677"/>
        <end position="701"/>
    </location>
</feature>
<evidence type="ECO:0000313" key="9">
    <source>
        <dbReference type="EMBL" id="MFD0765086.1"/>
    </source>
</evidence>
<accession>A0ABW2ZFY8</accession>
<keyword evidence="5 6" id="KW-0472">Membrane</keyword>